<keyword evidence="4" id="KW-1185">Reference proteome</keyword>
<protein>
    <recommendedName>
        <fullName evidence="1">DUF1618 domain-containing protein</fullName>
    </recommendedName>
</protein>
<accession>A0A0Q3F984</accession>
<sequence>MEEGTHMGSTPRLGEEDDLAYHDNVEEASIWPASLHPPPLPAAAPPWILLELPAYLTTLGGAAATTARSRTRGGHAIEATLFPAAPPLLYHIRVHCPDLSPTRFAAEPRVYAAADGLILFAVAIGHRFLSSNLRMLDYFLYDLARPSLELLPHPPEPPGLRPHPFSQAGFFGDKLVALLRLCHNDEEQLIMRPHGPVRSDYIIAILVGQEGRAFDLHRYRSDAGAWTRTRLQLAASVNTPLGGTFFSHYTDKVITLTGGFVGWADLRRGAILFLDVLLDDPQPHYVPLPPQPMTGNCDALVAQDIAVVDKGYIKFIDHRYNDDASDHGWTATTWTKKIAADPWKEEEVPNSMLPLLPKPLQRLRTGHPAINLQHDNVVYFMCKDRLRDDDAWMVAIDMAKKKLQGVVPFCAGRTIAIDRSYVQLRLPGDHPKTAPGTLKIDSLVVVP</sequence>
<dbReference type="OrthoDB" id="634738at2759"/>
<dbReference type="PANTHER" id="PTHR33074">
    <property type="entry name" value="EXPRESSED PROTEIN-RELATED"/>
    <property type="match status" value="1"/>
</dbReference>
<feature type="domain" description="DUF1618" evidence="1">
    <location>
        <begin position="263"/>
        <end position="379"/>
    </location>
</feature>
<dbReference type="Proteomes" id="UP000008810">
    <property type="component" value="Chromosome 3"/>
</dbReference>
<dbReference type="AlphaFoldDB" id="A0A0Q3F984"/>
<reference evidence="2 3" key="1">
    <citation type="journal article" date="2010" name="Nature">
        <title>Genome sequencing and analysis of the model grass Brachypodium distachyon.</title>
        <authorList>
            <consortium name="International Brachypodium Initiative"/>
        </authorList>
    </citation>
    <scope>NUCLEOTIDE SEQUENCE [LARGE SCALE GENOMIC DNA]</scope>
    <source>
        <strain evidence="2">Bd21</strain>
        <strain evidence="3">cv. Bd21</strain>
    </source>
</reference>
<dbReference type="EMBL" id="CM000882">
    <property type="protein sequence ID" value="KQJ94820.1"/>
    <property type="molecule type" value="Genomic_DNA"/>
</dbReference>
<dbReference type="Gramene" id="KQJ94820">
    <property type="protein sequence ID" value="KQJ94820"/>
    <property type="gene ID" value="BRADI_3g13431v3"/>
</dbReference>
<organism evidence="2">
    <name type="scientific">Brachypodium distachyon</name>
    <name type="common">Purple false brome</name>
    <name type="synonym">Trachynia distachya</name>
    <dbReference type="NCBI Taxonomy" id="15368"/>
    <lineage>
        <taxon>Eukaryota</taxon>
        <taxon>Viridiplantae</taxon>
        <taxon>Streptophyta</taxon>
        <taxon>Embryophyta</taxon>
        <taxon>Tracheophyta</taxon>
        <taxon>Spermatophyta</taxon>
        <taxon>Magnoliopsida</taxon>
        <taxon>Liliopsida</taxon>
        <taxon>Poales</taxon>
        <taxon>Poaceae</taxon>
        <taxon>BOP clade</taxon>
        <taxon>Pooideae</taxon>
        <taxon>Stipodae</taxon>
        <taxon>Brachypodieae</taxon>
        <taxon>Brachypodium</taxon>
    </lineage>
</organism>
<name>A0A0Q3F984_BRADI</name>
<reference evidence="2" key="2">
    <citation type="submission" date="2017-06" db="EMBL/GenBank/DDBJ databases">
        <title>WGS assembly of Brachypodium distachyon.</title>
        <authorList>
            <consortium name="The International Brachypodium Initiative"/>
            <person name="Lucas S."/>
            <person name="Harmon-Smith M."/>
            <person name="Lail K."/>
            <person name="Tice H."/>
            <person name="Grimwood J."/>
            <person name="Bruce D."/>
            <person name="Barry K."/>
            <person name="Shu S."/>
            <person name="Lindquist E."/>
            <person name="Wang M."/>
            <person name="Pitluck S."/>
            <person name="Vogel J.P."/>
            <person name="Garvin D.F."/>
            <person name="Mockler T.C."/>
            <person name="Schmutz J."/>
            <person name="Rokhsar D."/>
            <person name="Bevan M.W."/>
        </authorList>
    </citation>
    <scope>NUCLEOTIDE SEQUENCE</scope>
    <source>
        <strain evidence="2">Bd21</strain>
    </source>
</reference>
<gene>
    <name evidence="3" type="primary">LOC104584013</name>
    <name evidence="2" type="ORF">BRADI_3g13431v3</name>
</gene>
<dbReference type="Pfam" id="PF07762">
    <property type="entry name" value="DUF1618"/>
    <property type="match status" value="1"/>
</dbReference>
<evidence type="ECO:0000313" key="2">
    <source>
        <dbReference type="EMBL" id="KQJ94820.1"/>
    </source>
</evidence>
<dbReference type="PANTHER" id="PTHR33074:SF92">
    <property type="entry name" value="DUF1618 DOMAIN-CONTAINING PROTEIN"/>
    <property type="match status" value="1"/>
</dbReference>
<proteinExistence type="predicted"/>
<evidence type="ECO:0000313" key="3">
    <source>
        <dbReference type="EnsemblPlants" id="KQJ94820"/>
    </source>
</evidence>
<dbReference type="InterPro" id="IPR011676">
    <property type="entry name" value="DUF1618"/>
</dbReference>
<dbReference type="ExpressionAtlas" id="A0A0Q3F984">
    <property type="expression patterns" value="baseline"/>
</dbReference>
<reference evidence="3" key="3">
    <citation type="submission" date="2018-08" db="UniProtKB">
        <authorList>
            <consortium name="EnsemblPlants"/>
        </authorList>
    </citation>
    <scope>IDENTIFICATION</scope>
    <source>
        <strain evidence="3">cv. Bd21</strain>
    </source>
</reference>
<dbReference type="EnsemblPlants" id="KQJ94820">
    <property type="protein sequence ID" value="KQJ94820"/>
    <property type="gene ID" value="BRADI_3g13431v3"/>
</dbReference>
<evidence type="ECO:0000313" key="4">
    <source>
        <dbReference type="Proteomes" id="UP000008810"/>
    </source>
</evidence>
<evidence type="ECO:0000259" key="1">
    <source>
        <dbReference type="Pfam" id="PF07762"/>
    </source>
</evidence>